<sequence length="424" mass="46256">MSGERTSPTSKDASHKQASFETPETAPPVDPMIAAAWGPHVPPDASYYAMEHDEPGLTGSIEMLRELMSTYNMDPSNLIQVVIKCPPKLTKAIVHVVVMLLHQQKLLENILELTELRAKAAAGATKAIKNNQKMKKDKKTKKKTGKTTDVKKDNEDAKSSNSMAVKGPENKNEKNQTKEMTGNASGSVEINAIPSTNQSAVSESKKNRPKKRKKASKVVETAENNPRVHINQSAVPSITNTKEKEKKKTGKDSKTDEISAGMNTEQSVIPESKKGKAKEKTGKDPETAKNNTGATIEQQAIPKGKNKTKMAKKTNKSNGATEDHTCKQAEKTRPETPTSPAKKRDSNKVEGCSKYGKGKKSAAVSEATGGGFFSALEVGCMQRSLYRVVSGIIDCQEVWYVVQMMQEGMVELQRAKANQQQSQE</sequence>
<feature type="region of interest" description="Disordered" evidence="1">
    <location>
        <begin position="1"/>
        <end position="29"/>
    </location>
</feature>
<feature type="region of interest" description="Disordered" evidence="1">
    <location>
        <begin position="124"/>
        <end position="355"/>
    </location>
</feature>
<feature type="compositionally biased region" description="Basic residues" evidence="1">
    <location>
        <begin position="304"/>
        <end position="315"/>
    </location>
</feature>
<feature type="compositionally biased region" description="Polar residues" evidence="1">
    <location>
        <begin position="288"/>
        <end position="298"/>
    </location>
</feature>
<evidence type="ECO:0000313" key="2">
    <source>
        <dbReference type="EMBL" id="KXH41314.1"/>
    </source>
</evidence>
<accession>A0A135SZL4</accession>
<name>A0A135SZL4_9PEZI</name>
<feature type="compositionally biased region" description="Basic and acidic residues" evidence="1">
    <location>
        <begin position="321"/>
        <end position="334"/>
    </location>
</feature>
<gene>
    <name evidence="2" type="ORF">CSAL01_02794</name>
</gene>
<feature type="compositionally biased region" description="Basic residues" evidence="1">
    <location>
        <begin position="207"/>
        <end position="216"/>
    </location>
</feature>
<evidence type="ECO:0000256" key="1">
    <source>
        <dbReference type="SAM" id="MobiDB-lite"/>
    </source>
</evidence>
<reference evidence="2 3" key="1">
    <citation type="submission" date="2014-02" db="EMBL/GenBank/DDBJ databases">
        <title>The genome sequence of Colletotrichum salicis CBS 607.94.</title>
        <authorList>
            <person name="Baroncelli R."/>
            <person name="Thon M.R."/>
        </authorList>
    </citation>
    <scope>NUCLEOTIDE SEQUENCE [LARGE SCALE GENOMIC DNA]</scope>
    <source>
        <strain evidence="2 3">CBS 607.94</strain>
    </source>
</reference>
<comment type="caution">
    <text evidence="2">The sequence shown here is derived from an EMBL/GenBank/DDBJ whole genome shotgun (WGS) entry which is preliminary data.</text>
</comment>
<dbReference type="OrthoDB" id="4850703at2759"/>
<feature type="compositionally biased region" description="Polar residues" evidence="1">
    <location>
        <begin position="230"/>
        <end position="240"/>
    </location>
</feature>
<feature type="compositionally biased region" description="Basic and acidic residues" evidence="1">
    <location>
        <begin position="241"/>
        <end position="257"/>
    </location>
</feature>
<dbReference type="Proteomes" id="UP000070121">
    <property type="component" value="Unassembled WGS sequence"/>
</dbReference>
<feature type="compositionally biased region" description="Polar residues" evidence="1">
    <location>
        <begin position="178"/>
        <end position="202"/>
    </location>
</feature>
<feature type="compositionally biased region" description="Basic and acidic residues" evidence="1">
    <location>
        <begin position="271"/>
        <end position="287"/>
    </location>
</feature>
<feature type="compositionally biased region" description="Basic and acidic residues" evidence="1">
    <location>
        <begin position="168"/>
        <end position="177"/>
    </location>
</feature>
<organism evidence="2 3">
    <name type="scientific">Colletotrichum salicis</name>
    <dbReference type="NCBI Taxonomy" id="1209931"/>
    <lineage>
        <taxon>Eukaryota</taxon>
        <taxon>Fungi</taxon>
        <taxon>Dikarya</taxon>
        <taxon>Ascomycota</taxon>
        <taxon>Pezizomycotina</taxon>
        <taxon>Sordariomycetes</taxon>
        <taxon>Hypocreomycetidae</taxon>
        <taxon>Glomerellales</taxon>
        <taxon>Glomerellaceae</taxon>
        <taxon>Colletotrichum</taxon>
        <taxon>Colletotrichum acutatum species complex</taxon>
    </lineage>
</organism>
<dbReference type="AlphaFoldDB" id="A0A135SZL4"/>
<keyword evidence="3" id="KW-1185">Reference proteome</keyword>
<feature type="compositionally biased region" description="Polar residues" evidence="1">
    <location>
        <begin position="1"/>
        <end position="22"/>
    </location>
</feature>
<proteinExistence type="predicted"/>
<feature type="compositionally biased region" description="Basic and acidic residues" evidence="1">
    <location>
        <begin position="146"/>
        <end position="158"/>
    </location>
</feature>
<protein>
    <submittedName>
        <fullName evidence="2">Uncharacterized protein</fullName>
    </submittedName>
</protein>
<evidence type="ECO:0000313" key="3">
    <source>
        <dbReference type="Proteomes" id="UP000070121"/>
    </source>
</evidence>
<feature type="compositionally biased region" description="Basic residues" evidence="1">
    <location>
        <begin position="132"/>
        <end position="145"/>
    </location>
</feature>
<dbReference type="EMBL" id="JFFI01002167">
    <property type="protein sequence ID" value="KXH41314.1"/>
    <property type="molecule type" value="Genomic_DNA"/>
</dbReference>